<proteinExistence type="predicted"/>
<organism evidence="2 3">
    <name type="scientific">Algoriphagus limi</name>
    <dbReference type="NCBI Taxonomy" id="2975273"/>
    <lineage>
        <taxon>Bacteria</taxon>
        <taxon>Pseudomonadati</taxon>
        <taxon>Bacteroidota</taxon>
        <taxon>Cytophagia</taxon>
        <taxon>Cytophagales</taxon>
        <taxon>Cyclobacteriaceae</taxon>
        <taxon>Algoriphagus</taxon>
    </lineage>
</organism>
<dbReference type="Proteomes" id="UP001206788">
    <property type="component" value="Unassembled WGS sequence"/>
</dbReference>
<dbReference type="PANTHER" id="PTHR37691:SF1">
    <property type="entry name" value="BLR3518 PROTEIN"/>
    <property type="match status" value="1"/>
</dbReference>
<accession>A0ABT2G5K6</accession>
<comment type="caution">
    <text evidence="2">The sequence shown here is derived from an EMBL/GenBank/DDBJ whole genome shotgun (WGS) entry which is preliminary data.</text>
</comment>
<sequence>MKKLGFACLVLFMSFSLEALAQDEIPAHIKDHITYPVLDFHPFVGVMPIQDPALMYDSTLEYKVVLDLYGRIRDTTAIHQTFLEVARTYNLGIATGVPSEKLHIAAVIHGGLVQAILNDEKYQEKFGKSNPNLEALQKLKEVGVEFYVCGQSMGFMNIKEEDISDLVHPAISAKFSFVSLDQQGYTYLNISN</sequence>
<name>A0ABT2G5K6_9BACT</name>
<dbReference type="EMBL" id="JANWGH010000002">
    <property type="protein sequence ID" value="MCS5490545.1"/>
    <property type="molecule type" value="Genomic_DNA"/>
</dbReference>
<feature type="signal peptide" evidence="1">
    <location>
        <begin position="1"/>
        <end position="21"/>
    </location>
</feature>
<dbReference type="Gene3D" id="3.40.1260.10">
    <property type="entry name" value="DsrEFH-like"/>
    <property type="match status" value="1"/>
</dbReference>
<dbReference type="SUPFAM" id="SSF75169">
    <property type="entry name" value="DsrEFH-like"/>
    <property type="match status" value="1"/>
</dbReference>
<feature type="chain" id="PRO_5046428554" evidence="1">
    <location>
        <begin position="22"/>
        <end position="192"/>
    </location>
</feature>
<dbReference type="RefSeq" id="WP_259414249.1">
    <property type="nucleotide sequence ID" value="NZ_JANWGH010000002.1"/>
</dbReference>
<reference evidence="2 3" key="1">
    <citation type="submission" date="2022-08" db="EMBL/GenBank/DDBJ databases">
        <title>Algoriphagus sp. CAU 1643 isolated from mud.</title>
        <authorList>
            <person name="Kim W."/>
        </authorList>
    </citation>
    <scope>NUCLEOTIDE SEQUENCE [LARGE SCALE GENOMIC DNA]</scope>
    <source>
        <strain evidence="2 3">CAU 1643</strain>
    </source>
</reference>
<dbReference type="InterPro" id="IPR003787">
    <property type="entry name" value="Sulphur_relay_DsrE/F-like"/>
</dbReference>
<dbReference type="Pfam" id="PF02635">
    <property type="entry name" value="DsrE"/>
    <property type="match status" value="1"/>
</dbReference>
<dbReference type="PANTHER" id="PTHR37691">
    <property type="entry name" value="BLR3518 PROTEIN"/>
    <property type="match status" value="1"/>
</dbReference>
<evidence type="ECO:0000313" key="2">
    <source>
        <dbReference type="EMBL" id="MCS5490545.1"/>
    </source>
</evidence>
<gene>
    <name evidence="2" type="ORF">NY014_08905</name>
</gene>
<protein>
    <submittedName>
        <fullName evidence="2">DsrE family protein</fullName>
    </submittedName>
</protein>
<evidence type="ECO:0000313" key="3">
    <source>
        <dbReference type="Proteomes" id="UP001206788"/>
    </source>
</evidence>
<evidence type="ECO:0000256" key="1">
    <source>
        <dbReference type="SAM" id="SignalP"/>
    </source>
</evidence>
<dbReference type="InterPro" id="IPR027396">
    <property type="entry name" value="DsrEFH-like"/>
</dbReference>
<keyword evidence="3" id="KW-1185">Reference proteome</keyword>
<keyword evidence="1" id="KW-0732">Signal</keyword>